<feature type="region of interest" description="Disordered" evidence="2">
    <location>
        <begin position="31"/>
        <end position="56"/>
    </location>
</feature>
<evidence type="ECO:0000313" key="5">
    <source>
        <dbReference type="Proteomes" id="UP001250214"/>
    </source>
</evidence>
<dbReference type="Proteomes" id="UP001250214">
    <property type="component" value="Unassembled WGS sequence"/>
</dbReference>
<organism evidence="4 5">
    <name type="scientific">Lipingzhangella rawalii</name>
    <dbReference type="NCBI Taxonomy" id="2055835"/>
    <lineage>
        <taxon>Bacteria</taxon>
        <taxon>Bacillati</taxon>
        <taxon>Actinomycetota</taxon>
        <taxon>Actinomycetes</taxon>
        <taxon>Streptosporangiales</taxon>
        <taxon>Nocardiopsidaceae</taxon>
        <taxon>Lipingzhangella</taxon>
    </lineage>
</organism>
<accession>A0ABU2H422</accession>
<proteinExistence type="inferred from homology"/>
<sequence>MPPSTLSPRWHRGGPLVVLCLVVLTLGSGTSLPDSQPDSSGGHPAPSQPSPEAPEPEAFTVAFGGDVHFEGMLANRLSEDPTTAVGPISEVFADTDLGMVNLETAITTDGTPSPGKDFVFRAPPEAYQALESAHIDVATLANNHGMDYGRQGLDDTIAHAEDADFPIVGIGHDADDAYAPYRTEVRGNDVAILGATDVLDTRLIPEWTAQEDQPGLASTKGPALDRMLEEVRAADAQADTVLVYLHWGLEGDHCPLPHAPELAEQIIEAGADAVVGGHAHVLSPGGYVNGAYVHYGLGNFVFYNFSGPTAESGVLRLTMREDEVLDDEWIPARIEGGVPVRYEQEQRAEAIGDWEELRRDCGLDLHADPR</sequence>
<evidence type="ECO:0000313" key="4">
    <source>
        <dbReference type="EMBL" id="MDS1270040.1"/>
    </source>
</evidence>
<dbReference type="PANTHER" id="PTHR33393">
    <property type="entry name" value="POLYGLUTAMINE SYNTHESIS ACCESSORY PROTEIN RV0574C-RELATED"/>
    <property type="match status" value="1"/>
</dbReference>
<comment type="caution">
    <text evidence="4">The sequence shown here is derived from an EMBL/GenBank/DDBJ whole genome shotgun (WGS) entry which is preliminary data.</text>
</comment>
<evidence type="ECO:0000256" key="1">
    <source>
        <dbReference type="ARBA" id="ARBA00005662"/>
    </source>
</evidence>
<feature type="domain" description="Capsule synthesis protein CapA" evidence="3">
    <location>
        <begin position="60"/>
        <end position="304"/>
    </location>
</feature>
<dbReference type="Gene3D" id="3.60.21.10">
    <property type="match status" value="1"/>
</dbReference>
<dbReference type="InterPro" id="IPR052169">
    <property type="entry name" value="CW_Biosynth-Accessory"/>
</dbReference>
<dbReference type="SMART" id="SM00854">
    <property type="entry name" value="PGA_cap"/>
    <property type="match status" value="1"/>
</dbReference>
<dbReference type="SUPFAM" id="SSF56300">
    <property type="entry name" value="Metallo-dependent phosphatases"/>
    <property type="match status" value="1"/>
</dbReference>
<gene>
    <name evidence="4" type="ORF">RIF23_07010</name>
</gene>
<dbReference type="CDD" id="cd07381">
    <property type="entry name" value="MPP_CapA"/>
    <property type="match status" value="1"/>
</dbReference>
<reference evidence="5" key="1">
    <citation type="submission" date="2023-07" db="EMBL/GenBank/DDBJ databases">
        <title>Novel species in the genus Lipingzhangella isolated from Sambhar Salt Lake.</title>
        <authorList>
            <person name="Jiya N."/>
            <person name="Kajale S."/>
            <person name="Sharma A."/>
        </authorList>
    </citation>
    <scope>NUCLEOTIDE SEQUENCE [LARGE SCALE GENOMIC DNA]</scope>
    <source>
        <strain evidence="5">LS1_29</strain>
    </source>
</reference>
<protein>
    <submittedName>
        <fullName evidence="4">CapA family protein</fullName>
        <ecNumber evidence="4">3.1.-.-</ecNumber>
    </submittedName>
</protein>
<dbReference type="RefSeq" id="WP_310911585.1">
    <property type="nucleotide sequence ID" value="NZ_JAVLVT010000003.1"/>
</dbReference>
<dbReference type="PANTHER" id="PTHR33393:SF13">
    <property type="entry name" value="PGA BIOSYNTHESIS PROTEIN CAPA"/>
    <property type="match status" value="1"/>
</dbReference>
<comment type="similarity">
    <text evidence="1">Belongs to the CapA family.</text>
</comment>
<dbReference type="EC" id="3.1.-.-" evidence="4"/>
<dbReference type="InterPro" id="IPR019079">
    <property type="entry name" value="Capsule_synth_CapA"/>
</dbReference>
<evidence type="ECO:0000256" key="2">
    <source>
        <dbReference type="SAM" id="MobiDB-lite"/>
    </source>
</evidence>
<dbReference type="InterPro" id="IPR029052">
    <property type="entry name" value="Metallo-depent_PP-like"/>
</dbReference>
<keyword evidence="4" id="KW-0378">Hydrolase</keyword>
<dbReference type="Pfam" id="PF09587">
    <property type="entry name" value="PGA_cap"/>
    <property type="match status" value="1"/>
</dbReference>
<dbReference type="GO" id="GO:0016787">
    <property type="term" value="F:hydrolase activity"/>
    <property type="evidence" value="ECO:0007669"/>
    <property type="project" value="UniProtKB-KW"/>
</dbReference>
<dbReference type="EMBL" id="JAVLVT010000003">
    <property type="protein sequence ID" value="MDS1270040.1"/>
    <property type="molecule type" value="Genomic_DNA"/>
</dbReference>
<name>A0ABU2H422_9ACTN</name>
<evidence type="ECO:0000259" key="3">
    <source>
        <dbReference type="SMART" id="SM00854"/>
    </source>
</evidence>
<keyword evidence="5" id="KW-1185">Reference proteome</keyword>